<comment type="caution">
    <text evidence="3">The sequence shown here is derived from an EMBL/GenBank/DDBJ whole genome shotgun (WGS) entry which is preliminary data.</text>
</comment>
<dbReference type="Pfam" id="PF00535">
    <property type="entry name" value="Glycos_transf_2"/>
    <property type="match status" value="1"/>
</dbReference>
<feature type="domain" description="Glycosyltransferase 2-like" evidence="2">
    <location>
        <begin position="163"/>
        <end position="274"/>
    </location>
</feature>
<dbReference type="InterPro" id="IPR029044">
    <property type="entry name" value="Nucleotide-diphossugar_trans"/>
</dbReference>
<dbReference type="InterPro" id="IPR001173">
    <property type="entry name" value="Glyco_trans_2-like"/>
</dbReference>
<evidence type="ECO:0000259" key="2">
    <source>
        <dbReference type="Pfam" id="PF13632"/>
    </source>
</evidence>
<evidence type="ECO:0000313" key="4">
    <source>
        <dbReference type="Proteomes" id="UP001055117"/>
    </source>
</evidence>
<dbReference type="PANTHER" id="PTHR43179:SF7">
    <property type="entry name" value="RHAMNOSYLTRANSFERASE WBBL"/>
    <property type="match status" value="1"/>
</dbReference>
<accession>A0ABQ4QLB9</accession>
<evidence type="ECO:0000259" key="1">
    <source>
        <dbReference type="Pfam" id="PF00535"/>
    </source>
</evidence>
<protein>
    <recommendedName>
        <fullName evidence="1 2">Glycosyltransferase 2-like domain-containing protein</fullName>
    </recommendedName>
</protein>
<dbReference type="Pfam" id="PF13632">
    <property type="entry name" value="Glyco_trans_2_3"/>
    <property type="match status" value="1"/>
</dbReference>
<dbReference type="Proteomes" id="UP001055117">
    <property type="component" value="Unassembled WGS sequence"/>
</dbReference>
<name>A0ABQ4QLB9_9HYPH</name>
<sequence length="307" mass="32877">MTPALSVLVVTYKSGADVDTCLALLAASRIDRPYEVIVVDNASGDGTAERIAAAWPDIRVIAETTNHGFAGANAIAYAAARGDAILLLNPDAYLRDPDAVAVALAHLDAHPQVGAVGLRLVFEDGRHQVGDAGFEPRPLTVAVHAAGLSGRFGLRGVYLSGGQARAPGPVSVDWLCGAFLMLRREAVEAIGGLSSPLFLYGEDVDWGCRVRDAGWRVEYLPDRSVVHLQGGSGSTRSPRWLDGLAGVYRLRNGGRRLSSPAFFAVPLWLGFTARAAVYGLLGRLRRRPDLLGRSRDMKRFADHLTNI</sequence>
<dbReference type="RefSeq" id="WP_238272756.1">
    <property type="nucleotide sequence ID" value="NZ_BPQG01000061.1"/>
</dbReference>
<gene>
    <name evidence="3" type="ORF">AFCDBAGC_3841</name>
</gene>
<dbReference type="CDD" id="cd04186">
    <property type="entry name" value="GT_2_like_c"/>
    <property type="match status" value="1"/>
</dbReference>
<dbReference type="SUPFAM" id="SSF53448">
    <property type="entry name" value="Nucleotide-diphospho-sugar transferases"/>
    <property type="match status" value="1"/>
</dbReference>
<reference evidence="3 4" key="1">
    <citation type="journal article" date="2021" name="Front. Microbiol.">
        <title>Comprehensive Comparative Genomics and Phenotyping of Methylobacterium Species.</title>
        <authorList>
            <person name="Alessa O."/>
            <person name="Ogura Y."/>
            <person name="Fujitani Y."/>
            <person name="Takami H."/>
            <person name="Hayashi T."/>
            <person name="Sahin N."/>
            <person name="Tani A."/>
        </authorList>
    </citation>
    <scope>NUCLEOTIDE SEQUENCE [LARGE SCALE GENOMIC DNA]</scope>
    <source>
        <strain evidence="3 4">DSM 23679</strain>
    </source>
</reference>
<proteinExistence type="predicted"/>
<dbReference type="EMBL" id="BPQG01000061">
    <property type="protein sequence ID" value="GJD45962.1"/>
    <property type="molecule type" value="Genomic_DNA"/>
</dbReference>
<evidence type="ECO:0000313" key="3">
    <source>
        <dbReference type="EMBL" id="GJD45962.1"/>
    </source>
</evidence>
<dbReference type="PANTHER" id="PTHR43179">
    <property type="entry name" value="RHAMNOSYLTRANSFERASE WBBL"/>
    <property type="match status" value="1"/>
</dbReference>
<dbReference type="Gene3D" id="3.90.550.10">
    <property type="entry name" value="Spore Coat Polysaccharide Biosynthesis Protein SpsA, Chain A"/>
    <property type="match status" value="1"/>
</dbReference>
<feature type="domain" description="Glycosyltransferase 2-like" evidence="1">
    <location>
        <begin position="6"/>
        <end position="132"/>
    </location>
</feature>
<keyword evidence="4" id="KW-1185">Reference proteome</keyword>
<organism evidence="3 4">
    <name type="scientific">Methylobacterium cerastii</name>
    <dbReference type="NCBI Taxonomy" id="932741"/>
    <lineage>
        <taxon>Bacteria</taxon>
        <taxon>Pseudomonadati</taxon>
        <taxon>Pseudomonadota</taxon>
        <taxon>Alphaproteobacteria</taxon>
        <taxon>Hyphomicrobiales</taxon>
        <taxon>Methylobacteriaceae</taxon>
        <taxon>Methylobacterium</taxon>
    </lineage>
</organism>